<dbReference type="AlphaFoldDB" id="A0AAD9FCW6"/>
<dbReference type="EMBL" id="JASDAP010000009">
    <property type="protein sequence ID" value="KAK1897154.1"/>
    <property type="molecule type" value="Genomic_DNA"/>
</dbReference>
<sequence length="84" mass="9025">SGDLCVCAGAISYTLAHGNQTRSGRLKSTFWSTAQSKNMLESKREGEAERQVRPSGEVTEIIVSASEVIVICSWSPSTVMGHLP</sequence>
<gene>
    <name evidence="1" type="ORF">KUDE01_016693</name>
</gene>
<feature type="non-terminal residue" evidence="1">
    <location>
        <position position="1"/>
    </location>
</feature>
<accession>A0AAD9FCW6</accession>
<evidence type="ECO:0000313" key="2">
    <source>
        <dbReference type="Proteomes" id="UP001228049"/>
    </source>
</evidence>
<organism evidence="1 2">
    <name type="scientific">Dissostichus eleginoides</name>
    <name type="common">Patagonian toothfish</name>
    <name type="synonym">Dissostichus amissus</name>
    <dbReference type="NCBI Taxonomy" id="100907"/>
    <lineage>
        <taxon>Eukaryota</taxon>
        <taxon>Metazoa</taxon>
        <taxon>Chordata</taxon>
        <taxon>Craniata</taxon>
        <taxon>Vertebrata</taxon>
        <taxon>Euteleostomi</taxon>
        <taxon>Actinopterygii</taxon>
        <taxon>Neopterygii</taxon>
        <taxon>Teleostei</taxon>
        <taxon>Neoteleostei</taxon>
        <taxon>Acanthomorphata</taxon>
        <taxon>Eupercaria</taxon>
        <taxon>Perciformes</taxon>
        <taxon>Notothenioidei</taxon>
        <taxon>Nototheniidae</taxon>
        <taxon>Dissostichus</taxon>
    </lineage>
</organism>
<dbReference type="Proteomes" id="UP001228049">
    <property type="component" value="Unassembled WGS sequence"/>
</dbReference>
<keyword evidence="2" id="KW-1185">Reference proteome</keyword>
<comment type="caution">
    <text evidence="1">The sequence shown here is derived from an EMBL/GenBank/DDBJ whole genome shotgun (WGS) entry which is preliminary data.</text>
</comment>
<feature type="non-terminal residue" evidence="1">
    <location>
        <position position="84"/>
    </location>
</feature>
<protein>
    <submittedName>
        <fullName evidence="1">Period circadian protein like 2</fullName>
    </submittedName>
</protein>
<evidence type="ECO:0000313" key="1">
    <source>
        <dbReference type="EMBL" id="KAK1897154.1"/>
    </source>
</evidence>
<proteinExistence type="predicted"/>
<reference evidence="1" key="1">
    <citation type="submission" date="2023-04" db="EMBL/GenBank/DDBJ databases">
        <title>Chromosome-level genome of Chaenocephalus aceratus.</title>
        <authorList>
            <person name="Park H."/>
        </authorList>
    </citation>
    <scope>NUCLEOTIDE SEQUENCE</scope>
    <source>
        <strain evidence="1">DE</strain>
        <tissue evidence="1">Muscle</tissue>
    </source>
</reference>
<name>A0AAD9FCW6_DISEL</name>